<feature type="compositionally biased region" description="Pro residues" evidence="1">
    <location>
        <begin position="281"/>
        <end position="297"/>
    </location>
</feature>
<protein>
    <recommendedName>
        <fullName evidence="4">DUF4352 domain-containing protein</fullName>
    </recommendedName>
</protein>
<reference evidence="2" key="1">
    <citation type="submission" date="2022-06" db="EMBL/GenBank/DDBJ databases">
        <title>Sequencing the genomes of 1000 actinobacteria strains.</title>
        <authorList>
            <person name="Klenk H.-P."/>
        </authorList>
    </citation>
    <scope>NUCLEOTIDE SEQUENCE</scope>
    <source>
        <strain evidence="2">DSM 46694</strain>
    </source>
</reference>
<dbReference type="EMBL" id="JAMZEB010000002">
    <property type="protein sequence ID" value="MCP2362395.1"/>
    <property type="molecule type" value="Genomic_DNA"/>
</dbReference>
<keyword evidence="3" id="KW-1185">Reference proteome</keyword>
<feature type="compositionally biased region" description="Basic and acidic residues" evidence="1">
    <location>
        <begin position="1"/>
        <end position="22"/>
    </location>
</feature>
<dbReference type="RefSeq" id="WP_253753116.1">
    <property type="nucleotide sequence ID" value="NZ_BAABKA010000069.1"/>
</dbReference>
<feature type="compositionally biased region" description="Low complexity" evidence="1">
    <location>
        <begin position="263"/>
        <end position="280"/>
    </location>
</feature>
<feature type="compositionally biased region" description="Pro residues" evidence="1">
    <location>
        <begin position="23"/>
        <end position="64"/>
    </location>
</feature>
<dbReference type="Proteomes" id="UP001139648">
    <property type="component" value="Unassembled WGS sequence"/>
</dbReference>
<evidence type="ECO:0008006" key="4">
    <source>
        <dbReference type="Google" id="ProtNLM"/>
    </source>
</evidence>
<evidence type="ECO:0000313" key="3">
    <source>
        <dbReference type="Proteomes" id="UP001139648"/>
    </source>
</evidence>
<feature type="compositionally biased region" description="Low complexity" evidence="1">
    <location>
        <begin position="298"/>
        <end position="336"/>
    </location>
</feature>
<proteinExistence type="predicted"/>
<evidence type="ECO:0000313" key="2">
    <source>
        <dbReference type="EMBL" id="MCP2362395.1"/>
    </source>
</evidence>
<gene>
    <name evidence="2" type="ORF">HD597_009415</name>
</gene>
<organism evidence="2 3">
    <name type="scientific">Nonomuraea thailandensis</name>
    <dbReference type="NCBI Taxonomy" id="1188745"/>
    <lineage>
        <taxon>Bacteria</taxon>
        <taxon>Bacillati</taxon>
        <taxon>Actinomycetota</taxon>
        <taxon>Actinomycetes</taxon>
        <taxon>Streptosporangiales</taxon>
        <taxon>Streptosporangiaceae</taxon>
        <taxon>Nonomuraea</taxon>
    </lineage>
</organism>
<comment type="caution">
    <text evidence="2">The sequence shown here is derived from an EMBL/GenBank/DDBJ whole genome shotgun (WGS) entry which is preliminary data.</text>
</comment>
<name>A0A9X2K7B8_9ACTN</name>
<evidence type="ECO:0000256" key="1">
    <source>
        <dbReference type="SAM" id="MobiDB-lite"/>
    </source>
</evidence>
<feature type="compositionally biased region" description="Pro residues" evidence="1">
    <location>
        <begin position="71"/>
        <end position="106"/>
    </location>
</feature>
<feature type="region of interest" description="Disordered" evidence="1">
    <location>
        <begin position="1"/>
        <end position="340"/>
    </location>
</feature>
<accession>A0A9X2K7B8</accession>
<dbReference type="AlphaFoldDB" id="A0A9X2K7B8"/>
<sequence length="528" mass="54337">MSTNDERDWFAPRNDRRPDDTTPHPPVGQEPPADQAPPPSQAPPPGLGPAMPPPGAGPAIPPPGFGSAPGHTPPHGPTPPHSPTPPDHAPAPGHAPPGQAPAPRQAPPRSRVTPPGLGSAPGHATPPPGLGSAPGHATPPPGLGSAPGHAAPPQGLRSAAGPGVPPPEQGMPPRRGRHGRAMPQGQGTPYPPEPPYSQGSAQPRPQGPTPHRTPRPQGGLPPQGVPHGYGPSPSHARHAPTADQQVWPPAQRESVGGATQPIPAIRPTAGAAPGAAMFGAPQPPGAQPPGAQPPGAQPPGAQAPGANPASGPGQAFAESGAPEEPAAAPTGSAPSPRARRRRTALIAAGAIVASLLVTAGQTYDGYLFYEKVTDERKETKETVVPAGQAGKVHNIEYRAAVSTTEIPQGSTPRPNTTWLKIEITRKLLDEANATMTAGPSEMQLRDSAGRTWAVEARPVGDQPSERLVVGEEYRIEGLAIVPTPVANEVQLSFRPSAYRSDTPTEDLFDRKAMEKAEKDDVVLVFRRR</sequence>